<gene>
    <name evidence="1" type="ORF">AVEN_68183_1</name>
</gene>
<dbReference type="AlphaFoldDB" id="A0A4Y2WC26"/>
<protein>
    <submittedName>
        <fullName evidence="1">Uncharacterized protein</fullName>
    </submittedName>
</protein>
<accession>A0A4Y2WC26</accession>
<proteinExistence type="predicted"/>
<dbReference type="EMBL" id="BGPR01058010">
    <property type="protein sequence ID" value="GBO34204.1"/>
    <property type="molecule type" value="Genomic_DNA"/>
</dbReference>
<keyword evidence="2" id="KW-1185">Reference proteome</keyword>
<comment type="caution">
    <text evidence="1">The sequence shown here is derived from an EMBL/GenBank/DDBJ whole genome shotgun (WGS) entry which is preliminary data.</text>
</comment>
<organism evidence="1 2">
    <name type="scientific">Araneus ventricosus</name>
    <name type="common">Orbweaver spider</name>
    <name type="synonym">Epeira ventricosa</name>
    <dbReference type="NCBI Taxonomy" id="182803"/>
    <lineage>
        <taxon>Eukaryota</taxon>
        <taxon>Metazoa</taxon>
        <taxon>Ecdysozoa</taxon>
        <taxon>Arthropoda</taxon>
        <taxon>Chelicerata</taxon>
        <taxon>Arachnida</taxon>
        <taxon>Araneae</taxon>
        <taxon>Araneomorphae</taxon>
        <taxon>Entelegynae</taxon>
        <taxon>Araneoidea</taxon>
        <taxon>Araneidae</taxon>
        <taxon>Araneus</taxon>
    </lineage>
</organism>
<evidence type="ECO:0000313" key="1">
    <source>
        <dbReference type="EMBL" id="GBO34204.1"/>
    </source>
</evidence>
<evidence type="ECO:0000313" key="2">
    <source>
        <dbReference type="Proteomes" id="UP000499080"/>
    </source>
</evidence>
<sequence>MRTNQPADRFTPCHNVSVHVRWVHLLETRGGKAGYFTLDRKGLQIYSSDELKSEAISWRSKVLDCYEKRKLDAFEPVITPLSQDILRCLHDADTIL</sequence>
<name>A0A4Y2WC26_ARAVE</name>
<reference evidence="1 2" key="1">
    <citation type="journal article" date="2019" name="Sci. Rep.">
        <title>Orb-weaving spider Araneus ventricosus genome elucidates the spidroin gene catalogue.</title>
        <authorList>
            <person name="Kono N."/>
            <person name="Nakamura H."/>
            <person name="Ohtoshi R."/>
            <person name="Moran D.A.P."/>
            <person name="Shinohara A."/>
            <person name="Yoshida Y."/>
            <person name="Fujiwara M."/>
            <person name="Mori M."/>
            <person name="Tomita M."/>
            <person name="Arakawa K."/>
        </authorList>
    </citation>
    <scope>NUCLEOTIDE SEQUENCE [LARGE SCALE GENOMIC DNA]</scope>
</reference>
<dbReference type="Proteomes" id="UP000499080">
    <property type="component" value="Unassembled WGS sequence"/>
</dbReference>